<name>A0ACB8A7K3_9AGAM</name>
<evidence type="ECO:0000313" key="2">
    <source>
        <dbReference type="Proteomes" id="UP000790377"/>
    </source>
</evidence>
<protein>
    <submittedName>
        <fullName evidence="1">Uncharacterized protein</fullName>
    </submittedName>
</protein>
<comment type="caution">
    <text evidence="1">The sequence shown here is derived from an EMBL/GenBank/DDBJ whole genome shotgun (WGS) entry which is preliminary data.</text>
</comment>
<gene>
    <name evidence="1" type="ORF">BJ138DRAFT_1012232</name>
</gene>
<organism evidence="1 2">
    <name type="scientific">Hygrophoropsis aurantiaca</name>
    <dbReference type="NCBI Taxonomy" id="72124"/>
    <lineage>
        <taxon>Eukaryota</taxon>
        <taxon>Fungi</taxon>
        <taxon>Dikarya</taxon>
        <taxon>Basidiomycota</taxon>
        <taxon>Agaricomycotina</taxon>
        <taxon>Agaricomycetes</taxon>
        <taxon>Agaricomycetidae</taxon>
        <taxon>Boletales</taxon>
        <taxon>Coniophorineae</taxon>
        <taxon>Hygrophoropsidaceae</taxon>
        <taxon>Hygrophoropsis</taxon>
    </lineage>
</organism>
<keyword evidence="2" id="KW-1185">Reference proteome</keyword>
<dbReference type="EMBL" id="MU267803">
    <property type="protein sequence ID" value="KAH7908702.1"/>
    <property type="molecule type" value="Genomic_DNA"/>
</dbReference>
<sequence length="534" mass="60350">MHRCLLVNEILAQIIHLLIHTPQDERSIHRPWVNRQDIARLARTCHLFKEPALDILWNRLGSLGPLFLCLSEDAYEIGRGGLVYPLRKLSLFEVARMKSYSRRIRHLVKDTSNPSKMFPSLHPRALDTLMAAESPQVLFPSLFSIEISLLPAPSPSEIIYKLLSPKLTTLRLHTLHETGDSVRQLLDTVLKEAPYLENLSIVGLKRVNLGELPLCSLRYIQRLDISRSVEITNQSIYSLASLPYLVELRLALQQEIDYALINQLKIRCEETFPRLRSLKIVATENATQWASLFALFSCTCLEEVYIVYDRQCTASYISSFLDVLLSAYSQPSILRTLIIRHEVKWSVSLEHPFIFNSATFKSVLQFTHIETFHCLNAGAYNLDDSFIETAAKAWPRLESLSLDSFIGLYNSHVTLNSLTFFSAHCKALRDLHISLDASVVPPGHSHTKHSDSSACPAITITFRESPLVDTLGVAAFLISNFPHLGSLRSHATTETTEKWRSVATIIKAMREKAMIASHQDSFEEQNGHAASHIS</sequence>
<accession>A0ACB8A7K3</accession>
<proteinExistence type="predicted"/>
<evidence type="ECO:0000313" key="1">
    <source>
        <dbReference type="EMBL" id="KAH7908702.1"/>
    </source>
</evidence>
<reference evidence="1" key="1">
    <citation type="journal article" date="2021" name="New Phytol.">
        <title>Evolutionary innovations through gain and loss of genes in the ectomycorrhizal Boletales.</title>
        <authorList>
            <person name="Wu G."/>
            <person name="Miyauchi S."/>
            <person name="Morin E."/>
            <person name="Kuo A."/>
            <person name="Drula E."/>
            <person name="Varga T."/>
            <person name="Kohler A."/>
            <person name="Feng B."/>
            <person name="Cao Y."/>
            <person name="Lipzen A."/>
            <person name="Daum C."/>
            <person name="Hundley H."/>
            <person name="Pangilinan J."/>
            <person name="Johnson J."/>
            <person name="Barry K."/>
            <person name="LaButti K."/>
            <person name="Ng V."/>
            <person name="Ahrendt S."/>
            <person name="Min B."/>
            <person name="Choi I.G."/>
            <person name="Park H."/>
            <person name="Plett J.M."/>
            <person name="Magnuson J."/>
            <person name="Spatafora J.W."/>
            <person name="Nagy L.G."/>
            <person name="Henrissat B."/>
            <person name="Grigoriev I.V."/>
            <person name="Yang Z.L."/>
            <person name="Xu J."/>
            <person name="Martin F.M."/>
        </authorList>
    </citation>
    <scope>NUCLEOTIDE SEQUENCE</scope>
    <source>
        <strain evidence="1">ATCC 28755</strain>
    </source>
</reference>
<dbReference type="Proteomes" id="UP000790377">
    <property type="component" value="Unassembled WGS sequence"/>
</dbReference>